<dbReference type="Pfam" id="PF13424">
    <property type="entry name" value="TPR_12"/>
    <property type="match status" value="1"/>
</dbReference>
<evidence type="ECO:0000256" key="5">
    <source>
        <dbReference type="ARBA" id="ARBA00038253"/>
    </source>
</evidence>
<evidence type="ECO:0000313" key="7">
    <source>
        <dbReference type="EMBL" id="QOY26334.1"/>
    </source>
</evidence>
<keyword evidence="7" id="KW-0378">Hydrolase</keyword>
<dbReference type="Pfam" id="PF13181">
    <property type="entry name" value="TPR_8"/>
    <property type="match status" value="1"/>
</dbReference>
<dbReference type="Pfam" id="PF18801">
    <property type="entry name" value="RapH_N"/>
    <property type="match status" value="1"/>
</dbReference>
<dbReference type="EMBL" id="CP063687">
    <property type="protein sequence ID" value="QOY26334.1"/>
    <property type="molecule type" value="Genomic_DNA"/>
</dbReference>
<dbReference type="InterPro" id="IPR051476">
    <property type="entry name" value="Bac_ResReg_Asp_Phosphatase"/>
</dbReference>
<dbReference type="PROSITE" id="PS50005">
    <property type="entry name" value="TPR"/>
    <property type="match status" value="1"/>
</dbReference>
<sequence>MKSGLIPSSAVGQKINEWYRYIRTFSVPDAEILKAEIKQELDRMEPDSNLVLYYSLMEFRHQLMLDYLEPLEKLKIEDQPTLSEILDNIDNSQAGLKGLLDYYVNFFKGMFEFDKREFISAITYYKQAEKKLAFVSDHVERAEFYFKVAEAYYHMKQTYFSLIHIKNAYEIYVEQDTYNVRIIQCHFVFGVNLMDERRFEQAAKHFQHALQMAEKEQKAQLVGRALYNLGLCYYNQDRIGEAIPYFERAVDTFESQRIVNSLPQAYFLITLIYFKLGKKEKASEYHKRGYEYAKETDDPVYTVKFEWLQALYQAKPDEETISACFRYLEDKNLYADIEDLALEAAKYYYEQNCFKISSDYFLKVEEARKQIQRSEGLYEIEI</sequence>
<reference evidence="8" key="1">
    <citation type="submission" date="2020-10" db="EMBL/GenBank/DDBJ databases">
        <title>Complete genome sequence of Bacillus velezensis NST6.</title>
        <authorList>
            <person name="Choi J."/>
        </authorList>
    </citation>
    <scope>NUCLEOTIDE SEQUENCE [LARGE SCALE GENOMIC DNA]</scope>
    <source>
        <strain evidence="8">NST6</strain>
    </source>
</reference>
<gene>
    <name evidence="7" type="primary">rapF_1</name>
    <name evidence="7" type="ORF">BACVE_001297</name>
</gene>
<evidence type="ECO:0000256" key="4">
    <source>
        <dbReference type="ARBA" id="ARBA00022803"/>
    </source>
</evidence>
<dbReference type="GO" id="GO:0005737">
    <property type="term" value="C:cytoplasm"/>
    <property type="evidence" value="ECO:0007669"/>
    <property type="project" value="UniProtKB-SubCell"/>
</dbReference>
<evidence type="ECO:0000313" key="8">
    <source>
        <dbReference type="Proteomes" id="UP000587477"/>
    </source>
</evidence>
<dbReference type="InterPro" id="IPR011990">
    <property type="entry name" value="TPR-like_helical_dom_sf"/>
</dbReference>
<evidence type="ECO:0000256" key="1">
    <source>
        <dbReference type="ARBA" id="ARBA00004496"/>
    </source>
</evidence>
<dbReference type="AlphaFoldDB" id="A0A1D9PFL9"/>
<dbReference type="EC" id="3.1.-.-" evidence="7"/>
<accession>A0A2D3DKJ1</accession>
<comment type="similarity">
    <text evidence="5">Belongs to the Rap family.</text>
</comment>
<dbReference type="SUPFAM" id="SSF48452">
    <property type="entry name" value="TPR-like"/>
    <property type="match status" value="1"/>
</dbReference>
<dbReference type="Gene3D" id="1.25.40.10">
    <property type="entry name" value="Tetratricopeptide repeat domain"/>
    <property type="match status" value="1"/>
</dbReference>
<dbReference type="SMART" id="SM00028">
    <property type="entry name" value="TPR"/>
    <property type="match status" value="4"/>
</dbReference>
<comment type="subcellular location">
    <subcellularLocation>
        <location evidence="1">Cytoplasm</location>
    </subcellularLocation>
</comment>
<protein>
    <submittedName>
        <fullName evidence="7">Response regulator aspartate phosphatase F</fullName>
        <ecNumber evidence="7">3.1.-.-</ecNumber>
    </submittedName>
</protein>
<organism evidence="7 8">
    <name type="scientific">Bacillus velezensis</name>
    <dbReference type="NCBI Taxonomy" id="492670"/>
    <lineage>
        <taxon>Bacteria</taxon>
        <taxon>Bacillati</taxon>
        <taxon>Bacillota</taxon>
        <taxon>Bacilli</taxon>
        <taxon>Bacillales</taxon>
        <taxon>Bacillaceae</taxon>
        <taxon>Bacillus</taxon>
        <taxon>Bacillus amyloliquefaciens group</taxon>
    </lineage>
</organism>
<keyword evidence="4 6" id="KW-0802">TPR repeat</keyword>
<dbReference type="PANTHER" id="PTHR46630">
    <property type="entry name" value="TETRATRICOPEPTIDE REPEAT PROTEIN 29"/>
    <property type="match status" value="1"/>
</dbReference>
<dbReference type="PANTHER" id="PTHR46630:SF1">
    <property type="entry name" value="TETRATRICOPEPTIDE REPEAT PROTEIN 29"/>
    <property type="match status" value="1"/>
</dbReference>
<dbReference type="KEGG" id="bmp:NG74_00379"/>
<keyword evidence="2" id="KW-0963">Cytoplasm</keyword>
<dbReference type="InterPro" id="IPR019734">
    <property type="entry name" value="TPR_rpt"/>
</dbReference>
<evidence type="ECO:0000256" key="6">
    <source>
        <dbReference type="PROSITE-ProRule" id="PRU00339"/>
    </source>
</evidence>
<accession>A0A1D9PFL9</accession>
<dbReference type="Proteomes" id="UP000587477">
    <property type="component" value="Chromosome"/>
</dbReference>
<feature type="repeat" description="TPR" evidence="6">
    <location>
        <begin position="223"/>
        <end position="256"/>
    </location>
</feature>
<evidence type="ECO:0000256" key="3">
    <source>
        <dbReference type="ARBA" id="ARBA00022737"/>
    </source>
</evidence>
<dbReference type="GO" id="GO:0016787">
    <property type="term" value="F:hydrolase activity"/>
    <property type="evidence" value="ECO:0007669"/>
    <property type="project" value="UniProtKB-KW"/>
</dbReference>
<dbReference type="STRING" id="1155777.BANAU_0338"/>
<dbReference type="RefSeq" id="WP_014304340.1">
    <property type="nucleotide sequence ID" value="NZ_AP024501.1"/>
</dbReference>
<proteinExistence type="inferred from homology"/>
<name>A0A1D9PFL9_BACVE</name>
<keyword evidence="3" id="KW-0677">Repeat</keyword>
<evidence type="ECO:0000256" key="2">
    <source>
        <dbReference type="ARBA" id="ARBA00022490"/>
    </source>
</evidence>